<dbReference type="Gene3D" id="2.30.180.10">
    <property type="entry name" value="FAS1 domain"/>
    <property type="match status" value="2"/>
</dbReference>
<gene>
    <name evidence="2" type="ORF">U0035_20715</name>
</gene>
<protein>
    <submittedName>
        <fullName evidence="2">Fasciclin domain-containing protein</fullName>
    </submittedName>
</protein>
<evidence type="ECO:0000259" key="1">
    <source>
        <dbReference type="PROSITE" id="PS50213"/>
    </source>
</evidence>
<dbReference type="InterPro" id="IPR036378">
    <property type="entry name" value="FAS1_dom_sf"/>
</dbReference>
<sequence>MRVLSLSMLLILTLASCRKKEWDAFYGRPDSLESPIYGRLQEKGNFSTLLKLIDKSGYKETLESGAGYWTFFAPNDAAFYAYFTDKGINSVDAIDENTARAMVQYMLVYNAFEQDRLDDYQASENNTGWTPNIAFRRRTAYYTGFYKDTSANGPVTAIAANRNNLLGSLTGNYISTDYNNKYVTYFTDAFMTSSALTATDYNYFYPNSQYSGFNVLEAKVVAANIAAENGVIHELDKVISPLSSIDEYIRTRPEFSSFRAILNRLFTNNMVSFIYNADATRRYQVISGKNDQVYVKVYSHLLSYAPNNENFMKLGDNDGQKDCWTMFIPNNQAVDNYVKNTLCKYYPNFDEMPIGIIVDFLNAHLFPTVVWPTKFATSRNSFAEPARFDPATDIFDRRILSNGIVYGTNKVSEADVFSTVFSEAYLNPRYTFMTRLFNTIGLRLLIAKSNVPVNIMLIPDQAFLDAGFTYNVNQSQFLFNGSTNGVPDRLERIIRSCVFFGAYKNMSDNLSGTGIVKTGDADGEGDYIKYNNFNIVTAGLEDSSQVAHVDSVKTASNGKVYFINRLLRYSENGIGFHLNKLGTASGSPFNYFWQLLSGNTQAYTATTMQIIGLTGFSTIFVPTNAAIQQAVDDGLLPKNNTTGGPNFTPTAPADIDKVRKFLQYHFLASHTAVPDDVIFPGSFETALKNDLGTALRLQINNSANALSIVDAFGRTAHVIIAQSNNLSNRSMIHLIDNYLKYND</sequence>
<dbReference type="Proteomes" id="UP001325680">
    <property type="component" value="Chromosome"/>
</dbReference>
<dbReference type="PROSITE" id="PS51257">
    <property type="entry name" value="PROKAR_LIPOPROTEIN"/>
    <property type="match status" value="1"/>
</dbReference>
<evidence type="ECO:0000313" key="2">
    <source>
        <dbReference type="EMBL" id="WQD38094.1"/>
    </source>
</evidence>
<feature type="domain" description="FAS1" evidence="1">
    <location>
        <begin position="33"/>
        <end position="239"/>
    </location>
</feature>
<dbReference type="InterPro" id="IPR000782">
    <property type="entry name" value="FAS1_domain"/>
</dbReference>
<dbReference type="PROSITE" id="PS50213">
    <property type="entry name" value="FAS1"/>
    <property type="match status" value="2"/>
</dbReference>
<name>A0ABZ0W576_9BACT</name>
<reference evidence="2 3" key="1">
    <citation type="submission" date="2023-12" db="EMBL/GenBank/DDBJ databases">
        <title>Genome sequencing and assembly of bacterial species from a model synthetic community.</title>
        <authorList>
            <person name="Hogle S.L."/>
        </authorList>
    </citation>
    <scope>NUCLEOTIDE SEQUENCE [LARGE SCALE GENOMIC DNA]</scope>
    <source>
        <strain evidence="2 3">HAMBI_3031</strain>
    </source>
</reference>
<accession>A0ABZ0W576</accession>
<dbReference type="Pfam" id="PF02469">
    <property type="entry name" value="Fasciclin"/>
    <property type="match status" value="2"/>
</dbReference>
<organism evidence="2 3">
    <name type="scientific">Niabella yanshanensis</name>
    <dbReference type="NCBI Taxonomy" id="577386"/>
    <lineage>
        <taxon>Bacteria</taxon>
        <taxon>Pseudomonadati</taxon>
        <taxon>Bacteroidota</taxon>
        <taxon>Chitinophagia</taxon>
        <taxon>Chitinophagales</taxon>
        <taxon>Chitinophagaceae</taxon>
        <taxon>Niabella</taxon>
    </lineage>
</organism>
<feature type="domain" description="FAS1" evidence="1">
    <location>
        <begin position="576"/>
        <end position="739"/>
    </location>
</feature>
<dbReference type="InterPro" id="IPR050904">
    <property type="entry name" value="Adhesion/Biosynth-related"/>
</dbReference>
<proteinExistence type="predicted"/>
<dbReference type="EMBL" id="CP139960">
    <property type="protein sequence ID" value="WQD38094.1"/>
    <property type="molecule type" value="Genomic_DNA"/>
</dbReference>
<dbReference type="PANTHER" id="PTHR10900:SF77">
    <property type="entry name" value="FI19380P1"/>
    <property type="match status" value="1"/>
</dbReference>
<evidence type="ECO:0000313" key="3">
    <source>
        <dbReference type="Proteomes" id="UP001325680"/>
    </source>
</evidence>
<dbReference type="PANTHER" id="PTHR10900">
    <property type="entry name" value="PERIOSTIN-RELATED"/>
    <property type="match status" value="1"/>
</dbReference>
<keyword evidence="3" id="KW-1185">Reference proteome</keyword>
<dbReference type="RefSeq" id="WP_114790840.1">
    <property type="nucleotide sequence ID" value="NZ_CP139960.1"/>
</dbReference>
<dbReference type="SUPFAM" id="SSF82153">
    <property type="entry name" value="FAS1 domain"/>
    <property type="match status" value="2"/>
</dbReference>